<sequence length="435" mass="45934">MVDTRTDRPRTTPVPVTTGTRQFWEQSFGKAVGETTTLFGTLPVPHAPEEDLGTVDPDLRRAIGSAAPGTPVARPADPWAALEAAASAAVTVRRAVAADRYVLHRAYPSPRALFGVDLERVDAAGRREVLLPWSGATAPADRRRSPDHAGTPDRRGLVARIRPDRYPTPYAGLRPSLARLEAGHLLATVAAAAHHLGVDPATVLHAHGDEVARLTQRPDPTGPGWTIAPDVIGSLVRASSDGPDGPPPTVDAWFARRTSGPSTANLITSREVPDPARQRIDAVVAAGLAAVAPLYAAGALTVHRTTLVGRGMSERYLTPLRPDGAGPERPMASTGAWASAAGLTWSVDPRRLAAVMGPGALESVHVLLGWLAQWVCLSAAACGIAARPARNFDEPTWAHDLGLDAGAVPAYQVWLRPLADNDLTPAAWTTYGRNT</sequence>
<gene>
    <name evidence="1" type="ORF">FB467_3639</name>
</gene>
<organism evidence="1 2">
    <name type="scientific">Ornithinicoccus hortensis</name>
    <dbReference type="NCBI Taxonomy" id="82346"/>
    <lineage>
        <taxon>Bacteria</taxon>
        <taxon>Bacillati</taxon>
        <taxon>Actinomycetota</taxon>
        <taxon>Actinomycetes</taxon>
        <taxon>Micrococcales</taxon>
        <taxon>Intrasporangiaceae</taxon>
        <taxon>Ornithinicoccus</taxon>
    </lineage>
</organism>
<dbReference type="InterPro" id="IPR000415">
    <property type="entry name" value="Nitroreductase-like"/>
</dbReference>
<dbReference type="AlphaFoldDB" id="A0A542YWL9"/>
<protein>
    <recommendedName>
        <fullName evidence="3">SagB-type dehydrogenase family enzyme</fullName>
    </recommendedName>
</protein>
<name>A0A542YWL9_9MICO</name>
<dbReference type="GO" id="GO:0016491">
    <property type="term" value="F:oxidoreductase activity"/>
    <property type="evidence" value="ECO:0007669"/>
    <property type="project" value="InterPro"/>
</dbReference>
<keyword evidence="2" id="KW-1185">Reference proteome</keyword>
<comment type="caution">
    <text evidence="1">The sequence shown here is derived from an EMBL/GenBank/DDBJ whole genome shotgun (WGS) entry which is preliminary data.</text>
</comment>
<evidence type="ECO:0000313" key="1">
    <source>
        <dbReference type="EMBL" id="TQL52453.1"/>
    </source>
</evidence>
<reference evidence="1 2" key="1">
    <citation type="submission" date="2019-06" db="EMBL/GenBank/DDBJ databases">
        <title>Sequencing the genomes of 1000 actinobacteria strains.</title>
        <authorList>
            <person name="Klenk H.-P."/>
        </authorList>
    </citation>
    <scope>NUCLEOTIDE SEQUENCE [LARGE SCALE GENOMIC DNA]</scope>
    <source>
        <strain evidence="1 2">DSM 12335</strain>
    </source>
</reference>
<dbReference type="EMBL" id="VFOP01000001">
    <property type="protein sequence ID" value="TQL52453.1"/>
    <property type="molecule type" value="Genomic_DNA"/>
</dbReference>
<dbReference type="Gene3D" id="3.40.109.10">
    <property type="entry name" value="NADH Oxidase"/>
    <property type="match status" value="1"/>
</dbReference>
<proteinExistence type="predicted"/>
<evidence type="ECO:0008006" key="3">
    <source>
        <dbReference type="Google" id="ProtNLM"/>
    </source>
</evidence>
<dbReference type="Proteomes" id="UP000319516">
    <property type="component" value="Unassembled WGS sequence"/>
</dbReference>
<evidence type="ECO:0000313" key="2">
    <source>
        <dbReference type="Proteomes" id="UP000319516"/>
    </source>
</evidence>
<accession>A0A542YWL9</accession>